<evidence type="ECO:0000256" key="1">
    <source>
        <dbReference type="ARBA" id="ARBA00004141"/>
    </source>
</evidence>
<comment type="similarity">
    <text evidence="2">Belongs to the SLC41A transporter family.</text>
</comment>
<evidence type="ECO:0000313" key="11">
    <source>
        <dbReference type="EMBL" id="CAD8891909.1"/>
    </source>
</evidence>
<dbReference type="SUPFAM" id="SSF161093">
    <property type="entry name" value="MgtE membrane domain-like"/>
    <property type="match status" value="1"/>
</dbReference>
<dbReference type="PANTHER" id="PTHR41394:SF8">
    <property type="entry name" value="MAGNESIUM TRANSPORTER MGTE"/>
    <property type="match status" value="1"/>
</dbReference>
<evidence type="ECO:0000256" key="5">
    <source>
        <dbReference type="ARBA" id="ARBA00022842"/>
    </source>
</evidence>
<feature type="coiled-coil region" evidence="8">
    <location>
        <begin position="65"/>
        <end position="92"/>
    </location>
</feature>
<sequence length="297" mass="31884">MVWTSLYYHQRHCHYLLLVTSLIITPQIQVVSGSVASPRFLVTNILQSRSDNGIMSPKSTEASALRELKEIIQKQKREIDDLRSALAGTNKSASKAPTAHGHGPPVDNVDPSSYISSPFYKLAFQRVGWLFVFLCSLSLTAVIMNEFEHTLSQQIELAYFVPLLAGHGGNTGGQTVGSVLSALSSGSVTTNYAFQVIRKEAMSGLTVGLILGTFVGTVAHFFGGISSHVSMVVFCTLPLLSTIAGTLASSIPFACKAVGLDPSVIAAPAMTTFVDVTGLMSYFLIANKIFAWYGLDL</sequence>
<comment type="subcellular location">
    <subcellularLocation>
        <location evidence="1">Membrane</location>
        <topology evidence="1">Multi-pass membrane protein</topology>
    </subcellularLocation>
</comment>
<feature type="transmembrane region" description="Helical" evidence="9">
    <location>
        <begin position="201"/>
        <end position="222"/>
    </location>
</feature>
<keyword evidence="3" id="KW-0813">Transport</keyword>
<reference evidence="11" key="1">
    <citation type="submission" date="2021-01" db="EMBL/GenBank/DDBJ databases">
        <authorList>
            <person name="Corre E."/>
            <person name="Pelletier E."/>
            <person name="Niang G."/>
            <person name="Scheremetjew M."/>
            <person name="Finn R."/>
            <person name="Kale V."/>
            <person name="Holt S."/>
            <person name="Cochrane G."/>
            <person name="Meng A."/>
            <person name="Brown T."/>
            <person name="Cohen L."/>
        </authorList>
    </citation>
    <scope>NUCLEOTIDE SEQUENCE</scope>
    <source>
        <strain evidence="11">308</strain>
    </source>
</reference>
<evidence type="ECO:0000256" key="2">
    <source>
        <dbReference type="ARBA" id="ARBA00009749"/>
    </source>
</evidence>
<dbReference type="Gene3D" id="1.10.357.20">
    <property type="entry name" value="SLC41 divalent cation transporters, integral membrane domain"/>
    <property type="match status" value="1"/>
</dbReference>
<keyword evidence="6 9" id="KW-1133">Transmembrane helix</keyword>
<dbReference type="InterPro" id="IPR036739">
    <property type="entry name" value="SLC41_membr_dom_sf"/>
</dbReference>
<feature type="transmembrane region" description="Helical" evidence="9">
    <location>
        <begin position="127"/>
        <end position="144"/>
    </location>
</feature>
<feature type="domain" description="SLC41A/MgtE integral membrane" evidence="10">
    <location>
        <begin position="161"/>
        <end position="285"/>
    </location>
</feature>
<dbReference type="GO" id="GO:0008324">
    <property type="term" value="F:monoatomic cation transmembrane transporter activity"/>
    <property type="evidence" value="ECO:0007669"/>
    <property type="project" value="InterPro"/>
</dbReference>
<dbReference type="PANTHER" id="PTHR41394">
    <property type="entry name" value="MAGNESIUM TRANSPORTER MGTE"/>
    <property type="match status" value="1"/>
</dbReference>
<dbReference type="AlphaFoldDB" id="A0A7S1BPS9"/>
<keyword evidence="7 9" id="KW-0472">Membrane</keyword>
<gene>
    <name evidence="11" type="ORF">CHYS00102_LOCUS19115</name>
</gene>
<evidence type="ECO:0000256" key="4">
    <source>
        <dbReference type="ARBA" id="ARBA00022692"/>
    </source>
</evidence>
<name>A0A7S1BPS9_9STRA</name>
<feature type="transmembrane region" description="Helical" evidence="9">
    <location>
        <begin position="229"/>
        <end position="253"/>
    </location>
</feature>
<feature type="transmembrane region" description="Helical" evidence="9">
    <location>
        <begin position="265"/>
        <end position="285"/>
    </location>
</feature>
<protein>
    <recommendedName>
        <fullName evidence="10">SLC41A/MgtE integral membrane domain-containing protein</fullName>
    </recommendedName>
</protein>
<organism evidence="11">
    <name type="scientific">Corethron hystrix</name>
    <dbReference type="NCBI Taxonomy" id="216773"/>
    <lineage>
        <taxon>Eukaryota</taxon>
        <taxon>Sar</taxon>
        <taxon>Stramenopiles</taxon>
        <taxon>Ochrophyta</taxon>
        <taxon>Bacillariophyta</taxon>
        <taxon>Coscinodiscophyceae</taxon>
        <taxon>Corethrophycidae</taxon>
        <taxon>Corethrales</taxon>
        <taxon>Corethraceae</taxon>
        <taxon>Corethron</taxon>
    </lineage>
</organism>
<proteinExistence type="inferred from homology"/>
<evidence type="ECO:0000259" key="10">
    <source>
        <dbReference type="Pfam" id="PF01769"/>
    </source>
</evidence>
<evidence type="ECO:0000256" key="7">
    <source>
        <dbReference type="ARBA" id="ARBA00023136"/>
    </source>
</evidence>
<dbReference type="GO" id="GO:0016020">
    <property type="term" value="C:membrane"/>
    <property type="evidence" value="ECO:0007669"/>
    <property type="project" value="UniProtKB-SubCell"/>
</dbReference>
<keyword evidence="5" id="KW-0460">Magnesium</keyword>
<keyword evidence="8" id="KW-0175">Coiled coil</keyword>
<evidence type="ECO:0000256" key="8">
    <source>
        <dbReference type="SAM" id="Coils"/>
    </source>
</evidence>
<accession>A0A7S1BPS9</accession>
<evidence type="ECO:0000256" key="3">
    <source>
        <dbReference type="ARBA" id="ARBA00022448"/>
    </source>
</evidence>
<dbReference type="InterPro" id="IPR006667">
    <property type="entry name" value="SLC41_membr_dom"/>
</dbReference>
<evidence type="ECO:0000256" key="6">
    <source>
        <dbReference type="ARBA" id="ARBA00022989"/>
    </source>
</evidence>
<dbReference type="EMBL" id="HBFR01026527">
    <property type="protein sequence ID" value="CAD8891909.1"/>
    <property type="molecule type" value="Transcribed_RNA"/>
</dbReference>
<dbReference type="Pfam" id="PF01769">
    <property type="entry name" value="MgtE"/>
    <property type="match status" value="1"/>
</dbReference>
<keyword evidence="4 9" id="KW-0812">Transmembrane</keyword>
<evidence type="ECO:0000256" key="9">
    <source>
        <dbReference type="SAM" id="Phobius"/>
    </source>
</evidence>